<evidence type="ECO:0000313" key="2">
    <source>
        <dbReference type="EMBL" id="RIW31387.1"/>
    </source>
</evidence>
<dbReference type="PANTHER" id="PTHR34821">
    <property type="entry name" value="INNER MEMBRANE PROTEIN YDCZ"/>
    <property type="match status" value="1"/>
</dbReference>
<organism evidence="2 3">
    <name type="scientific">Bacillus salacetis</name>
    <dbReference type="NCBI Taxonomy" id="2315464"/>
    <lineage>
        <taxon>Bacteria</taxon>
        <taxon>Bacillati</taxon>
        <taxon>Bacillota</taxon>
        <taxon>Bacilli</taxon>
        <taxon>Bacillales</taxon>
        <taxon>Bacillaceae</taxon>
        <taxon>Bacillus</taxon>
    </lineage>
</organism>
<protein>
    <submittedName>
        <fullName evidence="2">DMT family transporter</fullName>
    </submittedName>
</protein>
<dbReference type="AlphaFoldDB" id="A0A3A1QU45"/>
<dbReference type="PANTHER" id="PTHR34821:SF3">
    <property type="entry name" value="MEMBRANE PROTEIN"/>
    <property type="match status" value="1"/>
</dbReference>
<comment type="caution">
    <text evidence="2">The sequence shown here is derived from an EMBL/GenBank/DDBJ whole genome shotgun (WGS) entry which is preliminary data.</text>
</comment>
<keyword evidence="3" id="KW-1185">Reference proteome</keyword>
<keyword evidence="1" id="KW-0472">Membrane</keyword>
<dbReference type="Proteomes" id="UP000265801">
    <property type="component" value="Unassembled WGS sequence"/>
</dbReference>
<keyword evidence="1" id="KW-1133">Transmembrane helix</keyword>
<proteinExistence type="predicted"/>
<feature type="transmembrane region" description="Helical" evidence="1">
    <location>
        <begin position="28"/>
        <end position="52"/>
    </location>
</feature>
<name>A0A3A1QU45_9BACI</name>
<dbReference type="GO" id="GO:0005886">
    <property type="term" value="C:plasma membrane"/>
    <property type="evidence" value="ECO:0007669"/>
    <property type="project" value="TreeGrafter"/>
</dbReference>
<feature type="transmembrane region" description="Helical" evidence="1">
    <location>
        <begin position="64"/>
        <end position="82"/>
    </location>
</feature>
<sequence length="142" mass="14957">MQGIIFSLLAGIFITLQGIFNTNVSSKVGLWYTTAIVHGIGLIGSMLVLLFLKDGSLKQITEVNKLYLIGGLFGVLIVYSTMKGISTVGPAVSISIVLISQLAIALVINTFGLLGVEAVPLSFSKIAGLLLMVAGVVIFQMK</sequence>
<feature type="transmembrane region" description="Helical" evidence="1">
    <location>
        <begin position="94"/>
        <end position="116"/>
    </location>
</feature>
<dbReference type="EMBL" id="QXIR01000022">
    <property type="protein sequence ID" value="RIW31387.1"/>
    <property type="molecule type" value="Genomic_DNA"/>
</dbReference>
<evidence type="ECO:0000256" key="1">
    <source>
        <dbReference type="SAM" id="Phobius"/>
    </source>
</evidence>
<evidence type="ECO:0000313" key="3">
    <source>
        <dbReference type="Proteomes" id="UP000265801"/>
    </source>
</evidence>
<accession>A0A3A1QU45</accession>
<feature type="transmembrane region" description="Helical" evidence="1">
    <location>
        <begin position="123"/>
        <end position="141"/>
    </location>
</feature>
<dbReference type="InterPro" id="IPR006750">
    <property type="entry name" value="YdcZ"/>
</dbReference>
<dbReference type="OrthoDB" id="9789346at2"/>
<dbReference type="Pfam" id="PF04657">
    <property type="entry name" value="DMT_YdcZ"/>
    <property type="match status" value="1"/>
</dbReference>
<keyword evidence="1" id="KW-0812">Transmembrane</keyword>
<reference evidence="2 3" key="1">
    <citation type="submission" date="2018-09" db="EMBL/GenBank/DDBJ databases">
        <title>Bacillus saliacetes sp. nov., isolated from Thai shrimp paste (Ka-pi).</title>
        <authorList>
            <person name="Daroonpunt R."/>
            <person name="Tanasupawat S."/>
            <person name="Yiamsombut S."/>
        </authorList>
    </citation>
    <scope>NUCLEOTIDE SEQUENCE [LARGE SCALE GENOMIC DNA]</scope>
    <source>
        <strain evidence="2 3">SKP7-4</strain>
    </source>
</reference>
<gene>
    <name evidence="2" type="ORF">D3H55_15260</name>
</gene>